<evidence type="ECO:0000313" key="2">
    <source>
        <dbReference type="EMBL" id="KAI1727923.1"/>
    </source>
</evidence>
<feature type="transmembrane region" description="Helical" evidence="1">
    <location>
        <begin position="383"/>
        <end position="407"/>
    </location>
</feature>
<dbReference type="PANTHER" id="PTHR21325:SF23">
    <property type="entry name" value="LIPASE_GDSL DOMAIN-CONTAINING PROTEIN"/>
    <property type="match status" value="1"/>
</dbReference>
<dbReference type="InterPro" id="IPR035547">
    <property type="entry name" value="Phospholipase_B"/>
</dbReference>
<dbReference type="Pfam" id="PF00657">
    <property type="entry name" value="Lipase_GDSL"/>
    <property type="match status" value="1"/>
</dbReference>
<comment type="caution">
    <text evidence="2">The sequence shown here is derived from an EMBL/GenBank/DDBJ whole genome shotgun (WGS) entry which is preliminary data.</text>
</comment>
<protein>
    <submittedName>
        <fullName evidence="2">Phospholipase B1, membrane-associated</fullName>
    </submittedName>
</protein>
<evidence type="ECO:0000256" key="1">
    <source>
        <dbReference type="SAM" id="Phobius"/>
    </source>
</evidence>
<keyword evidence="3" id="KW-1185">Reference proteome</keyword>
<dbReference type="PANTHER" id="PTHR21325">
    <property type="entry name" value="PHOSPHOLIPASE B, PLB1"/>
    <property type="match status" value="1"/>
</dbReference>
<gene>
    <name evidence="2" type="ORF">DdX_00065</name>
</gene>
<dbReference type="CDD" id="cd01824">
    <property type="entry name" value="Phospholipase_B_like"/>
    <property type="match status" value="1"/>
</dbReference>
<dbReference type="AlphaFoldDB" id="A0AAD4RA21"/>
<reference evidence="2" key="1">
    <citation type="submission" date="2022-01" db="EMBL/GenBank/DDBJ databases">
        <title>Genome Sequence Resource for Two Populations of Ditylenchus destructor, the Migratory Endoparasitic Phytonematode.</title>
        <authorList>
            <person name="Zhang H."/>
            <person name="Lin R."/>
            <person name="Xie B."/>
        </authorList>
    </citation>
    <scope>NUCLEOTIDE SEQUENCE</scope>
    <source>
        <strain evidence="2">BazhouSP</strain>
    </source>
</reference>
<sequence length="423" mass="47927">MFSFICINSDDDDDSRENSRNVQTSYINNAFNNRRSFTCPLVKSLLATGTSGADLSPEDIDIVASMGDSLSTGVGLWPGTDIEFRGAAFTIGGDATIDGLVTFANILAVFNPKLEGISHGMGSASSLPAYQFNVAETGAETDHMNMQANELIARIKALYTPQQLSEKWIMIFITIGTEELCKKCDEPNMNMLRRALITLRRSLPKVFVVLIGPVHVAKSSHLTYNLLKPRCKCLSQLTNDELRRIQKTWRDSLRQLEKEFVERHYQTFVILVLPMLSIESRYPEQLFVPERALLNRRGHTYAAKWLWNRLISGPRYNVSRMPLSEESYYCPSLGCPFFRTPSNLQHCVVITKSEYNRIHSTKSPDLEKTEQAILGNVNIREHFFLWVFMLILLSTCSVLSLGTVFFCHGMRQTKGRFEQIQGV</sequence>
<dbReference type="InterPro" id="IPR038885">
    <property type="entry name" value="PLB1"/>
</dbReference>
<evidence type="ECO:0000313" key="3">
    <source>
        <dbReference type="Proteomes" id="UP001201812"/>
    </source>
</evidence>
<dbReference type="GO" id="GO:0006644">
    <property type="term" value="P:phospholipid metabolic process"/>
    <property type="evidence" value="ECO:0007669"/>
    <property type="project" value="TreeGrafter"/>
</dbReference>
<keyword evidence="1" id="KW-0812">Transmembrane</keyword>
<dbReference type="InterPro" id="IPR001087">
    <property type="entry name" value="GDSL"/>
</dbReference>
<organism evidence="2 3">
    <name type="scientific">Ditylenchus destructor</name>
    <dbReference type="NCBI Taxonomy" id="166010"/>
    <lineage>
        <taxon>Eukaryota</taxon>
        <taxon>Metazoa</taxon>
        <taxon>Ecdysozoa</taxon>
        <taxon>Nematoda</taxon>
        <taxon>Chromadorea</taxon>
        <taxon>Rhabditida</taxon>
        <taxon>Tylenchina</taxon>
        <taxon>Tylenchomorpha</taxon>
        <taxon>Sphaerularioidea</taxon>
        <taxon>Anguinidae</taxon>
        <taxon>Anguininae</taxon>
        <taxon>Ditylenchus</taxon>
    </lineage>
</organism>
<dbReference type="EMBL" id="JAKKPZ010000001">
    <property type="protein sequence ID" value="KAI1727923.1"/>
    <property type="molecule type" value="Genomic_DNA"/>
</dbReference>
<dbReference type="GO" id="GO:0004620">
    <property type="term" value="F:phospholipase activity"/>
    <property type="evidence" value="ECO:0007669"/>
    <property type="project" value="InterPro"/>
</dbReference>
<proteinExistence type="predicted"/>
<name>A0AAD4RA21_9BILA</name>
<dbReference type="Proteomes" id="UP001201812">
    <property type="component" value="Unassembled WGS sequence"/>
</dbReference>
<dbReference type="SUPFAM" id="SSF52266">
    <property type="entry name" value="SGNH hydrolase"/>
    <property type="match status" value="1"/>
</dbReference>
<keyword evidence="1" id="KW-0472">Membrane</keyword>
<accession>A0AAD4RA21</accession>
<keyword evidence="1" id="KW-1133">Transmembrane helix</keyword>